<dbReference type="InParanoid" id="Q23BS5"/>
<dbReference type="SUPFAM" id="SSF50978">
    <property type="entry name" value="WD40 repeat-like"/>
    <property type="match status" value="2"/>
</dbReference>
<keyword evidence="2" id="KW-0677">Repeat</keyword>
<dbReference type="InterPro" id="IPR036322">
    <property type="entry name" value="WD40_repeat_dom_sf"/>
</dbReference>
<keyword evidence="1" id="KW-0853">WD repeat</keyword>
<dbReference type="InterPro" id="IPR027417">
    <property type="entry name" value="P-loop_NTPase"/>
</dbReference>
<keyword evidence="4" id="KW-1185">Reference proteome</keyword>
<sequence>MLETNKAQYPHLLLQDCLEEVKGFLCTGGFTHKINILQVCKNIFQQSVRKDKQNQNKLDELDLQEARNSLLQIQTYLDKNEKYYPLKDIIFLISLLKEHQMFGYLKDSSTDDTVSFQKHNSFQFLQEQMSDQANSQSIQHSDLIQIIQLSQLNVDSYYSQANEKALKDLNLINLYLNELILKIEQNNLNTIYLFLLIEIGYFLNEIEQNKQSGEEEEFCNIFTQTKIIKVIELLINQSNNIDQNTSNLDAISIQKFLTFQFLLKVNTILTKKYFNDQKLNDQISAYLLHYFLQEKDDSVKIIFFQDFLFIYKIENLTIENKFAELYREFQQNLGKIFQTNETSKDQNSSQVSGYVDILRQNQIQEAIKNELLKYWETTMIKTLLQQKEFRDETILEIEEFYIDQKINYLEGNNLLEMKDDQINNQQIATAIDEIIQYFILPNTVQTNEKTNCKILSILADSGTGKSILLKKLETIIIEEKMIQDKKNNQLHHVIPLLIKCKSLELSNPYIESYLLVQNYSQQLIKAIKESNRLKVILLDGYDEFSGNNFNVYSTLNLKQWQNTIIIVTSRKEEFKEGDACQYFSIEERGERDESLFAIFNLEEFQIQQIREYCKNYFSLYRKNCEKEQQEKLVQSDLFMMNKLLENNQILQQLFLPLNLYIITRHIVSIQSETELNEFFQSQITNQIQIQEIFFRAQFSREADKYVSQEISETALNSSSDHQKLKGMITLAYFQYFEQMALQMFLKKGFSVNYLQVKRNEIPFFQKEDLKGLLSIDQQFLLEENIRKYINSKIITKIIDKGFAEKDLLQIIQIWNKINFSLINTQLIEFKHKSLFEYFTARAMKSDFDILGEDIFKTDIKVLQRFNINKKIIMSFKKNQSEKQILIKLFEMLNPEIKSQQFKNNYNEEDISKTNRYIQFLRRSTINSQQELSILDIGASNLLSALFMSNFAFSELNFKKCSFSKAYIPKSKSLTLNFDQCNLSDAYLLEQNLTSFEASNTQNSSFGQLRIDFQTNIMCSINQIISFKNKFIACTNSGYLQIISASSQGLQIDVQKKISCNSLDTLNLVDGKIIASGQQTLFDINQENFEINSTLKFKTKILKLEVNKHLPNFLVQLFNEDNKWLFGNVSNGFQQIKILGINPILTKNYIIIYSGNQLLFQKNCNQFDLVTSIQADDFSLRKLENNFEIIFQSKKEDDPIKLFKFSNDSKVLEDNKIKIQNYLMFNDNLNQLKNGCHIIVILISRVMENILQIVQIQINFSPDNSVLLVLLDDISFSVYDAQNSFNLIETQDKFKVLSFAFSSSVRVIDIPHEEEEYDEDEQEQYDEDEDIEILLGQTAILEFMLFSKNDSYFAAYCSNYSINIWDLKNDFSLIRTLSHSYRSSLTISPDEINIALLDCDWTHGGEHCKILNLQKDLELSHILKLVKECEDDDVKYVCYSPNGRYLIVAKVFKIFLYSVEKNYETISIMNFKVENMVFSADSQYLVARENYYFYKFLNLDIIYERVDEIKKISYIFNGFQTCFSPCGKYLVKSGNINGCVVYDIKNNFESMKIIQLQAKTELSTFCVAYSPDSKYLATGYADGFKIWEIEQDFDLIQQINTGYSTDNYVSDIKFSQNGKYIAVTVLYSGLYIFEGKFGFNQLHKIQKEKSYEYKSIMFSSDNTYLALQVFAKVYIYNIKNNFEMIAQFDSNSSFFSPNSSEFYTLSNHINIFNIKQQFEKIKEIQVEKEIKIISCSQDAKYLITIDNEYLNLHHIQNGFELTKSIFIGNVNYIDISKDNKYIAIISKNHLKIFTYCDFNNLYVL</sequence>
<dbReference type="InterPro" id="IPR001680">
    <property type="entry name" value="WD40_rpt"/>
</dbReference>
<evidence type="ECO:0000313" key="3">
    <source>
        <dbReference type="EMBL" id="EAR94043.2"/>
    </source>
</evidence>
<name>Q23BS5_TETTS</name>
<dbReference type="SUPFAM" id="SSF52540">
    <property type="entry name" value="P-loop containing nucleoside triphosphate hydrolases"/>
    <property type="match status" value="1"/>
</dbReference>
<dbReference type="EMBL" id="GG662718">
    <property type="protein sequence ID" value="EAR94043.2"/>
    <property type="molecule type" value="Genomic_DNA"/>
</dbReference>
<dbReference type="KEGG" id="tet:TTHERM_00227570"/>
<dbReference type="Pfam" id="PF00400">
    <property type="entry name" value="WD40"/>
    <property type="match status" value="1"/>
</dbReference>
<dbReference type="OrthoDB" id="6252103at2759"/>
<evidence type="ECO:0000256" key="2">
    <source>
        <dbReference type="ARBA" id="ARBA00022737"/>
    </source>
</evidence>
<dbReference type="Proteomes" id="UP000009168">
    <property type="component" value="Unassembled WGS sequence"/>
</dbReference>
<protein>
    <submittedName>
        <fullName evidence="3">WD domain, G-beta repeat protein</fullName>
    </submittedName>
</protein>
<organism evidence="3 4">
    <name type="scientific">Tetrahymena thermophila (strain SB210)</name>
    <dbReference type="NCBI Taxonomy" id="312017"/>
    <lineage>
        <taxon>Eukaryota</taxon>
        <taxon>Sar</taxon>
        <taxon>Alveolata</taxon>
        <taxon>Ciliophora</taxon>
        <taxon>Intramacronucleata</taxon>
        <taxon>Oligohymenophorea</taxon>
        <taxon>Hymenostomatida</taxon>
        <taxon>Tetrahymenina</taxon>
        <taxon>Tetrahymenidae</taxon>
        <taxon>Tetrahymena</taxon>
    </lineage>
</organism>
<dbReference type="InterPro" id="IPR050349">
    <property type="entry name" value="WD_LIS1/nudF_dynein_reg"/>
</dbReference>
<dbReference type="HOGENOM" id="CLU_240894_0_0_1"/>
<dbReference type="Gene3D" id="2.130.10.10">
    <property type="entry name" value="YVTN repeat-like/Quinoprotein amine dehydrogenase"/>
    <property type="match status" value="2"/>
</dbReference>
<evidence type="ECO:0000313" key="4">
    <source>
        <dbReference type="Proteomes" id="UP000009168"/>
    </source>
</evidence>
<reference evidence="4" key="1">
    <citation type="journal article" date="2006" name="PLoS Biol.">
        <title>Macronuclear genome sequence of the ciliate Tetrahymena thermophila, a model eukaryote.</title>
        <authorList>
            <person name="Eisen J.A."/>
            <person name="Coyne R.S."/>
            <person name="Wu M."/>
            <person name="Wu D."/>
            <person name="Thiagarajan M."/>
            <person name="Wortman J.R."/>
            <person name="Badger J.H."/>
            <person name="Ren Q."/>
            <person name="Amedeo P."/>
            <person name="Jones K.M."/>
            <person name="Tallon L.J."/>
            <person name="Delcher A.L."/>
            <person name="Salzberg S.L."/>
            <person name="Silva J.C."/>
            <person name="Haas B.J."/>
            <person name="Majoros W.H."/>
            <person name="Farzad M."/>
            <person name="Carlton J.M."/>
            <person name="Smith R.K. Jr."/>
            <person name="Garg J."/>
            <person name="Pearlman R.E."/>
            <person name="Karrer K.M."/>
            <person name="Sun L."/>
            <person name="Manning G."/>
            <person name="Elde N.C."/>
            <person name="Turkewitz A.P."/>
            <person name="Asai D.J."/>
            <person name="Wilkes D.E."/>
            <person name="Wang Y."/>
            <person name="Cai H."/>
            <person name="Collins K."/>
            <person name="Stewart B.A."/>
            <person name="Lee S.R."/>
            <person name="Wilamowska K."/>
            <person name="Weinberg Z."/>
            <person name="Ruzzo W.L."/>
            <person name="Wloga D."/>
            <person name="Gaertig J."/>
            <person name="Frankel J."/>
            <person name="Tsao C.-C."/>
            <person name="Gorovsky M.A."/>
            <person name="Keeling P.J."/>
            <person name="Waller R.F."/>
            <person name="Patron N.J."/>
            <person name="Cherry J.M."/>
            <person name="Stover N.A."/>
            <person name="Krieger C.J."/>
            <person name="del Toro C."/>
            <person name="Ryder H.F."/>
            <person name="Williamson S.C."/>
            <person name="Barbeau R.A."/>
            <person name="Hamilton E.P."/>
            <person name="Orias E."/>
        </authorList>
    </citation>
    <scope>NUCLEOTIDE SEQUENCE [LARGE SCALE GENOMIC DNA]</scope>
    <source>
        <strain evidence="4">SB210</strain>
    </source>
</reference>
<dbReference type="PANTHER" id="PTHR44129">
    <property type="entry name" value="WD REPEAT-CONTAINING PROTEIN POP1"/>
    <property type="match status" value="1"/>
</dbReference>
<dbReference type="SMART" id="SM00320">
    <property type="entry name" value="WD40"/>
    <property type="match status" value="4"/>
</dbReference>
<dbReference type="InterPro" id="IPR015943">
    <property type="entry name" value="WD40/YVTN_repeat-like_dom_sf"/>
</dbReference>
<evidence type="ECO:0000256" key="1">
    <source>
        <dbReference type="ARBA" id="ARBA00022574"/>
    </source>
</evidence>
<proteinExistence type="predicted"/>
<gene>
    <name evidence="3" type="ORF">TTHERM_00227570</name>
</gene>
<dbReference type="RefSeq" id="XP_001014288.2">
    <property type="nucleotide sequence ID" value="XM_001014288.2"/>
</dbReference>
<dbReference type="GeneID" id="7841134"/>
<accession>Q23BS5</accession>